<keyword evidence="3" id="KW-1185">Reference proteome</keyword>
<dbReference type="Gene3D" id="3.30.1150.10">
    <property type="match status" value="1"/>
</dbReference>
<name>A0A5M6CY74_9FLAO</name>
<evidence type="ECO:0000313" key="3">
    <source>
        <dbReference type="Proteomes" id="UP000325141"/>
    </source>
</evidence>
<dbReference type="EMBL" id="VWSG01000001">
    <property type="protein sequence ID" value="KAA5538229.1"/>
    <property type="molecule type" value="Genomic_DNA"/>
</dbReference>
<feature type="domain" description="TonB C-terminal" evidence="1">
    <location>
        <begin position="69"/>
        <end position="127"/>
    </location>
</feature>
<reference evidence="2 3" key="1">
    <citation type="submission" date="2019-09" db="EMBL/GenBank/DDBJ databases">
        <title>Genome sequence and assembly of Flavobacterium sp.</title>
        <authorList>
            <person name="Chhetri G."/>
        </authorList>
    </citation>
    <scope>NUCLEOTIDE SEQUENCE [LARGE SCALE GENOMIC DNA]</scope>
    <source>
        <strain evidence="2 3">SNL9</strain>
    </source>
</reference>
<comment type="caution">
    <text evidence="2">The sequence shown here is derived from an EMBL/GenBank/DDBJ whole genome shotgun (WGS) entry which is preliminary data.</text>
</comment>
<dbReference type="InterPro" id="IPR037682">
    <property type="entry name" value="TonB_C"/>
</dbReference>
<gene>
    <name evidence="2" type="ORF">F0460_01100</name>
</gene>
<evidence type="ECO:0000259" key="1">
    <source>
        <dbReference type="Pfam" id="PF03544"/>
    </source>
</evidence>
<dbReference type="RefSeq" id="WP_150009470.1">
    <property type="nucleotide sequence ID" value="NZ_VWSG01000001.1"/>
</dbReference>
<dbReference type="SUPFAM" id="SSF74653">
    <property type="entry name" value="TolA/TonB C-terminal domain"/>
    <property type="match status" value="1"/>
</dbReference>
<dbReference type="AlphaFoldDB" id="A0A5M6CY74"/>
<dbReference type="Pfam" id="PF03544">
    <property type="entry name" value="TonB_C"/>
    <property type="match status" value="1"/>
</dbReference>
<dbReference type="GO" id="GO:0055085">
    <property type="term" value="P:transmembrane transport"/>
    <property type="evidence" value="ECO:0007669"/>
    <property type="project" value="InterPro"/>
</dbReference>
<accession>A0A5M6CY74</accession>
<organism evidence="2 3">
    <name type="scientific">Paenimyroides baculatum</name>
    <dbReference type="NCBI Taxonomy" id="2608000"/>
    <lineage>
        <taxon>Bacteria</taxon>
        <taxon>Pseudomonadati</taxon>
        <taxon>Bacteroidota</taxon>
        <taxon>Flavobacteriia</taxon>
        <taxon>Flavobacteriales</taxon>
        <taxon>Flavobacteriaceae</taxon>
        <taxon>Paenimyroides</taxon>
    </lineage>
</organism>
<sequence length="135" mass="15632">MKNIILIIFYLLIGFQSIAQEKSVSLESDKIYSAVQEKASPFEGIASFFKRFIKEFNYDVITANESEIKVRMIFVIEKDGSFSNITAENSNENYREEAIRVLKTMPNWKPAKENNEAVRSRFVLPITLKNKNVKK</sequence>
<evidence type="ECO:0000313" key="2">
    <source>
        <dbReference type="EMBL" id="KAA5538229.1"/>
    </source>
</evidence>
<dbReference type="Proteomes" id="UP000325141">
    <property type="component" value="Unassembled WGS sequence"/>
</dbReference>
<protein>
    <recommendedName>
        <fullName evidence="1">TonB C-terminal domain-containing protein</fullName>
    </recommendedName>
</protein>
<proteinExistence type="predicted"/>